<evidence type="ECO:0000313" key="3">
    <source>
        <dbReference type="Proteomes" id="UP000266183"/>
    </source>
</evidence>
<gene>
    <name evidence="2" type="ORF">D4L85_26915</name>
</gene>
<dbReference type="OrthoDB" id="7560784at2"/>
<evidence type="ECO:0000313" key="2">
    <source>
        <dbReference type="EMBL" id="AYB33986.1"/>
    </source>
</evidence>
<dbReference type="AlphaFoldDB" id="A0A385STW4"/>
<dbReference type="Proteomes" id="UP000266183">
    <property type="component" value="Chromosome"/>
</dbReference>
<dbReference type="Pfam" id="PF14065">
    <property type="entry name" value="Pvc16_N"/>
    <property type="match status" value="1"/>
</dbReference>
<dbReference type="InterPro" id="IPR025351">
    <property type="entry name" value="Pvc16_N"/>
</dbReference>
<feature type="domain" description="Pvc16 N-terminal" evidence="1">
    <location>
        <begin position="13"/>
        <end position="174"/>
    </location>
</feature>
<name>A0A385STW4_9BACT</name>
<organism evidence="2 3">
    <name type="scientific">Chryseolinea soli</name>
    <dbReference type="NCBI Taxonomy" id="2321403"/>
    <lineage>
        <taxon>Bacteria</taxon>
        <taxon>Pseudomonadati</taxon>
        <taxon>Bacteroidota</taxon>
        <taxon>Cytophagia</taxon>
        <taxon>Cytophagales</taxon>
        <taxon>Fulvivirgaceae</taxon>
        <taxon>Chryseolinea</taxon>
    </lineage>
</organism>
<dbReference type="RefSeq" id="WP_119757212.1">
    <property type="nucleotide sequence ID" value="NZ_CP032382.1"/>
</dbReference>
<sequence>MIDLLVDEVSSQLNDHLRLKGMDDLYKCTVGDVTVHDKNNEAGGDNEIVESIILSLVSVEEENALKNNYPLRKVGSSFLQEKSSVYINVYLLFAAKYNNYDTALKALSQVITCFQTIRRVFFVFDNETQESVLNLHNMGFENLNNLWTVLGGRYLPSVIYKARVLMFQQSPPVSGSAIVDIQEQEAIP</sequence>
<protein>
    <submittedName>
        <fullName evidence="2">DUF4255 domain-containing protein</fullName>
    </submittedName>
</protein>
<dbReference type="EMBL" id="CP032382">
    <property type="protein sequence ID" value="AYB33986.1"/>
    <property type="molecule type" value="Genomic_DNA"/>
</dbReference>
<dbReference type="KEGG" id="chk:D4L85_26915"/>
<reference evidence="3" key="1">
    <citation type="submission" date="2018-09" db="EMBL/GenBank/DDBJ databases">
        <title>Chryseolinea sp. KIS68-18 isolated from soil.</title>
        <authorList>
            <person name="Weon H.-Y."/>
            <person name="Kwon S.-W."/>
            <person name="Lee S.A."/>
        </authorList>
    </citation>
    <scope>NUCLEOTIDE SEQUENCE [LARGE SCALE GENOMIC DNA]</scope>
    <source>
        <strain evidence="3">KIS68-18</strain>
    </source>
</reference>
<keyword evidence="3" id="KW-1185">Reference proteome</keyword>
<accession>A0A385STW4</accession>
<proteinExistence type="predicted"/>
<evidence type="ECO:0000259" key="1">
    <source>
        <dbReference type="Pfam" id="PF14065"/>
    </source>
</evidence>